<dbReference type="GO" id="GO:0006890">
    <property type="term" value="P:retrograde vesicle-mediated transport, Golgi to endoplasmic reticulum"/>
    <property type="evidence" value="ECO:0007669"/>
    <property type="project" value="InterPro"/>
</dbReference>
<dbReference type="PANTHER" id="PTHR40787:SF3">
    <property type="entry name" value="PROTEIN TRANSPORT PROTEIN SEC39"/>
    <property type="match status" value="1"/>
</dbReference>
<organism evidence="7 8">
    <name type="scientific">Zasmidium cellare ATCC 36951</name>
    <dbReference type="NCBI Taxonomy" id="1080233"/>
    <lineage>
        <taxon>Eukaryota</taxon>
        <taxon>Fungi</taxon>
        <taxon>Dikarya</taxon>
        <taxon>Ascomycota</taxon>
        <taxon>Pezizomycotina</taxon>
        <taxon>Dothideomycetes</taxon>
        <taxon>Dothideomycetidae</taxon>
        <taxon>Mycosphaerellales</taxon>
        <taxon>Mycosphaerellaceae</taxon>
        <taxon>Zasmidium</taxon>
    </lineage>
</organism>
<accession>A0A6A6C0Q9</accession>
<reference evidence="7" key="1">
    <citation type="journal article" date="2020" name="Stud. Mycol.">
        <title>101 Dothideomycetes genomes: a test case for predicting lifestyles and emergence of pathogens.</title>
        <authorList>
            <person name="Haridas S."/>
            <person name="Albert R."/>
            <person name="Binder M."/>
            <person name="Bloem J."/>
            <person name="Labutti K."/>
            <person name="Salamov A."/>
            <person name="Andreopoulos B."/>
            <person name="Baker S."/>
            <person name="Barry K."/>
            <person name="Bills G."/>
            <person name="Bluhm B."/>
            <person name="Cannon C."/>
            <person name="Castanera R."/>
            <person name="Culley D."/>
            <person name="Daum C."/>
            <person name="Ezra D."/>
            <person name="Gonzalez J."/>
            <person name="Henrissat B."/>
            <person name="Kuo A."/>
            <person name="Liang C."/>
            <person name="Lipzen A."/>
            <person name="Lutzoni F."/>
            <person name="Magnuson J."/>
            <person name="Mondo S."/>
            <person name="Nolan M."/>
            <person name="Ohm R."/>
            <person name="Pangilinan J."/>
            <person name="Park H.-J."/>
            <person name="Ramirez L."/>
            <person name="Alfaro M."/>
            <person name="Sun H."/>
            <person name="Tritt A."/>
            <person name="Yoshinaga Y."/>
            <person name="Zwiers L.-H."/>
            <person name="Turgeon B."/>
            <person name="Goodwin S."/>
            <person name="Spatafora J."/>
            <person name="Crous P."/>
            <person name="Grigoriev I."/>
        </authorList>
    </citation>
    <scope>NUCLEOTIDE SEQUENCE</scope>
    <source>
        <strain evidence="7">ATCC 36951</strain>
    </source>
</reference>
<feature type="domain" description="Sec39" evidence="6">
    <location>
        <begin position="12"/>
        <end position="835"/>
    </location>
</feature>
<keyword evidence="8" id="KW-1185">Reference proteome</keyword>
<feature type="compositionally biased region" description="Polar residues" evidence="5">
    <location>
        <begin position="924"/>
        <end position="942"/>
    </location>
</feature>
<dbReference type="GO" id="GO:0015031">
    <property type="term" value="P:protein transport"/>
    <property type="evidence" value="ECO:0007669"/>
    <property type="project" value="UniProtKB-KW"/>
</dbReference>
<keyword evidence="4" id="KW-0653">Protein transport</keyword>
<proteinExistence type="predicted"/>
<dbReference type="RefSeq" id="XP_033661352.1">
    <property type="nucleotide sequence ID" value="XM_033809301.1"/>
</dbReference>
<feature type="region of interest" description="Disordered" evidence="5">
    <location>
        <begin position="239"/>
        <end position="260"/>
    </location>
</feature>
<evidence type="ECO:0000259" key="6">
    <source>
        <dbReference type="Pfam" id="PF08314"/>
    </source>
</evidence>
<feature type="region of interest" description="Disordered" evidence="5">
    <location>
        <begin position="909"/>
        <end position="953"/>
    </location>
</feature>
<keyword evidence="3" id="KW-0256">Endoplasmic reticulum</keyword>
<name>A0A6A6C0Q9_ZASCE</name>
<sequence length="980" mass="109787">MDPKDLTPAQCVLLTVHLALESNIKALHTFTPSRLDALDPELVLRILLTYLPEALDPREYTNYVEEVASRLYVNIDREDVEVNTSPVKDISDAQAQKRVKKLHLLEILSPSFPPHAPKDLLTWFLCHRAYRIDAETGLLNLVPALIEPFINRNDFIRTWYISVVLPLLRLEVEYYPEDEAVSMPLSDFEKLSGRGVVDVLMKKASEPGDRTASESAKTDNIGRDIKSLVGPWMYGHTERKRRRLDHDHEEKSSSGNDNESVENVALGVRKIALEGVSADDKTGHDWEYMYRWLVHHAVDNFELVSRAVEEWEGPGDVDLGGHDRGGVHYLDEEEQRKLELQYAQAAFASCYAAQANSPETVRKAHDILARLAELLEFIPPPDLATSVDSLPRIERHATKLDESQTVADLLPDALLRPEHPLTTPRLEAYMLLQTMVYSAYQFSGLGYPLSLLNVAKLHFYADSQEQLDVLRRILRHLSKNGARKDDTQWTADRAKLLWLWNWGIEPDDNDQSNEGCGVLGKIPKEAFEEEMLKTFVDTSCFELIGSLYISDPSHALLSPSRVEQIILDKAMEAYDSASNGNRTRGGVKRANEIITAFRPRFPSSTKFEEAAALISATHALSFYSLTLQHGVPFQPVSIRVSHDPISLISKVLEQNPRSYTQLDDLIEIARNLVSAGLHFDEDDEHALNGSEPADPDSVAKRRKDAERRVTFMAIQAALQEHDFETAYSYIVSRLTPSGADINGPNNDRRPKHQKSSSRSKNEPDDDISWRAAFLAGRYRPQESSPTLRRLEQRTELLSLALLLAPGSALTEILAAWRRCEEEMTSLQLAQQEAEDEFDDRADKRMSSGPSALPGNFTVGGEQPQLILNQKRREMGRIGAANRGNDETPLSMFDLTRNAARAFSKNAFPLQGAARSSGEQERSMEASTGSLGSDRPTSPTDAQQRVRKRDMVANAASGALASGLGWVLGATPNQQQQQQQH</sequence>
<dbReference type="AlphaFoldDB" id="A0A6A6C0Q9"/>
<feature type="region of interest" description="Disordered" evidence="5">
    <location>
        <begin position="841"/>
        <end position="860"/>
    </location>
</feature>
<dbReference type="Pfam" id="PF08314">
    <property type="entry name" value="Sec39"/>
    <property type="match status" value="1"/>
</dbReference>
<feature type="region of interest" description="Disordered" evidence="5">
    <location>
        <begin position="683"/>
        <end position="702"/>
    </location>
</feature>
<evidence type="ECO:0000256" key="5">
    <source>
        <dbReference type="SAM" id="MobiDB-lite"/>
    </source>
</evidence>
<keyword evidence="2" id="KW-0813">Transport</keyword>
<dbReference type="PANTHER" id="PTHR40787">
    <property type="entry name" value="SECRETED PROTEIN"/>
    <property type="match status" value="1"/>
</dbReference>
<dbReference type="GO" id="GO:0005783">
    <property type="term" value="C:endoplasmic reticulum"/>
    <property type="evidence" value="ECO:0007669"/>
    <property type="project" value="UniProtKB-SubCell"/>
</dbReference>
<evidence type="ECO:0000313" key="7">
    <source>
        <dbReference type="EMBL" id="KAF2160463.1"/>
    </source>
</evidence>
<dbReference type="EMBL" id="ML993626">
    <property type="protein sequence ID" value="KAF2160463.1"/>
    <property type="molecule type" value="Genomic_DNA"/>
</dbReference>
<evidence type="ECO:0000256" key="4">
    <source>
        <dbReference type="ARBA" id="ARBA00022927"/>
    </source>
</evidence>
<dbReference type="OrthoDB" id="3434013at2759"/>
<dbReference type="InterPro" id="IPR013244">
    <property type="entry name" value="Sec39_domain"/>
</dbReference>
<evidence type="ECO:0000313" key="8">
    <source>
        <dbReference type="Proteomes" id="UP000799537"/>
    </source>
</evidence>
<evidence type="ECO:0000256" key="2">
    <source>
        <dbReference type="ARBA" id="ARBA00022448"/>
    </source>
</evidence>
<feature type="region of interest" description="Disordered" evidence="5">
    <location>
        <begin position="738"/>
        <end position="766"/>
    </location>
</feature>
<comment type="subcellular location">
    <subcellularLocation>
        <location evidence="1">Endoplasmic reticulum</location>
    </subcellularLocation>
</comment>
<evidence type="ECO:0000256" key="1">
    <source>
        <dbReference type="ARBA" id="ARBA00004240"/>
    </source>
</evidence>
<dbReference type="Proteomes" id="UP000799537">
    <property type="component" value="Unassembled WGS sequence"/>
</dbReference>
<dbReference type="GeneID" id="54562573"/>
<protein>
    <recommendedName>
        <fullName evidence="6">Sec39 domain-containing protein</fullName>
    </recommendedName>
</protein>
<evidence type="ECO:0000256" key="3">
    <source>
        <dbReference type="ARBA" id="ARBA00022824"/>
    </source>
</evidence>
<gene>
    <name evidence="7" type="ORF">M409DRAFT_29084</name>
</gene>